<dbReference type="PANTHER" id="PTHR37305">
    <property type="entry name" value="INTEGRAL MEMBRANE PROTEIN-RELATED"/>
    <property type="match status" value="1"/>
</dbReference>
<accession>A0A841BIA6</accession>
<reference evidence="2 3" key="1">
    <citation type="submission" date="2020-08" db="EMBL/GenBank/DDBJ databases">
        <title>Sequencing the genomes of 1000 actinobacteria strains.</title>
        <authorList>
            <person name="Klenk H.-P."/>
        </authorList>
    </citation>
    <scope>NUCLEOTIDE SEQUENCE [LARGE SCALE GENOMIC DNA]</scope>
    <source>
        <strain evidence="2 3">DSM 45362</strain>
    </source>
</reference>
<organism evidence="2 3">
    <name type="scientific">Allocatelliglobosispora scoriae</name>
    <dbReference type="NCBI Taxonomy" id="643052"/>
    <lineage>
        <taxon>Bacteria</taxon>
        <taxon>Bacillati</taxon>
        <taxon>Actinomycetota</taxon>
        <taxon>Actinomycetes</taxon>
        <taxon>Micromonosporales</taxon>
        <taxon>Micromonosporaceae</taxon>
        <taxon>Allocatelliglobosispora</taxon>
    </lineage>
</organism>
<sequence length="263" mass="26729">MTATTHGLRVTQRRVIHSEWIKFWSLRSTIISLIAAAVVFIGIGLLAASITSGGDGFGPRGGGPGDPTAISLAGVTFGQLVLGTLGVLFMASEYTTGMIRSTLAAVPKRLPMLWAKAAVFTAVVSALTLIAAFVAFLGGQAIIGTDGASLSDPGVIRAVVGSAVHLTGAGLLGLALGALLRSTAAAISTFFGVMFLLEGIAGLLLPDSWSDALRYLPSEAGSAISAVTTAPGELTPWAGLGVFLGYLVVVGGAAAWRLQRHDA</sequence>
<keyword evidence="1" id="KW-1133">Transmembrane helix</keyword>
<keyword evidence="3" id="KW-1185">Reference proteome</keyword>
<feature type="transmembrane region" description="Helical" evidence="1">
    <location>
        <begin position="237"/>
        <end position="258"/>
    </location>
</feature>
<dbReference type="PANTHER" id="PTHR37305:SF1">
    <property type="entry name" value="MEMBRANE PROTEIN"/>
    <property type="match status" value="1"/>
</dbReference>
<keyword evidence="1" id="KW-0472">Membrane</keyword>
<dbReference type="EMBL" id="JACHMN010000001">
    <property type="protein sequence ID" value="MBB5866916.1"/>
    <property type="molecule type" value="Genomic_DNA"/>
</dbReference>
<evidence type="ECO:0008006" key="4">
    <source>
        <dbReference type="Google" id="ProtNLM"/>
    </source>
</evidence>
<evidence type="ECO:0000313" key="3">
    <source>
        <dbReference type="Proteomes" id="UP000587527"/>
    </source>
</evidence>
<protein>
    <recommendedName>
        <fullName evidence="4">ABC transporter permease</fullName>
    </recommendedName>
</protein>
<keyword evidence="1" id="KW-0812">Transmembrane</keyword>
<feature type="transmembrane region" description="Helical" evidence="1">
    <location>
        <begin position="30"/>
        <end position="50"/>
    </location>
</feature>
<dbReference type="AlphaFoldDB" id="A0A841BIA6"/>
<feature type="transmembrane region" description="Helical" evidence="1">
    <location>
        <begin position="155"/>
        <end position="177"/>
    </location>
</feature>
<comment type="caution">
    <text evidence="2">The sequence shown here is derived from an EMBL/GenBank/DDBJ whole genome shotgun (WGS) entry which is preliminary data.</text>
</comment>
<gene>
    <name evidence="2" type="ORF">F4553_000295</name>
</gene>
<evidence type="ECO:0000256" key="1">
    <source>
        <dbReference type="SAM" id="Phobius"/>
    </source>
</evidence>
<dbReference type="RefSeq" id="WP_184831077.1">
    <property type="nucleotide sequence ID" value="NZ_JACHMN010000001.1"/>
</dbReference>
<proteinExistence type="predicted"/>
<evidence type="ECO:0000313" key="2">
    <source>
        <dbReference type="EMBL" id="MBB5866916.1"/>
    </source>
</evidence>
<feature type="transmembrane region" description="Helical" evidence="1">
    <location>
        <begin position="70"/>
        <end position="92"/>
    </location>
</feature>
<feature type="transmembrane region" description="Helical" evidence="1">
    <location>
        <begin position="113"/>
        <end position="143"/>
    </location>
</feature>
<dbReference type="Proteomes" id="UP000587527">
    <property type="component" value="Unassembled WGS sequence"/>
</dbReference>
<name>A0A841BIA6_9ACTN</name>
<feature type="transmembrane region" description="Helical" evidence="1">
    <location>
        <begin position="184"/>
        <end position="205"/>
    </location>
</feature>